<dbReference type="CDD" id="cd06171">
    <property type="entry name" value="Sigma70_r4"/>
    <property type="match status" value="1"/>
</dbReference>
<dbReference type="InterPro" id="IPR007627">
    <property type="entry name" value="RNA_pol_sigma70_r2"/>
</dbReference>
<feature type="domain" description="RNA polymerase sigma-70 region 4" evidence="7">
    <location>
        <begin position="110"/>
        <end position="156"/>
    </location>
</feature>
<comment type="caution">
    <text evidence="8">The sequence shown here is derived from an EMBL/GenBank/DDBJ whole genome shotgun (WGS) entry which is preliminary data.</text>
</comment>
<dbReference type="InterPro" id="IPR013324">
    <property type="entry name" value="RNA_pol_sigma_r3/r4-like"/>
</dbReference>
<dbReference type="AlphaFoldDB" id="A0A934N801"/>
<dbReference type="InterPro" id="IPR039425">
    <property type="entry name" value="RNA_pol_sigma-70-like"/>
</dbReference>
<reference evidence="8 9" key="1">
    <citation type="submission" date="2020-10" db="EMBL/GenBank/DDBJ databases">
        <title>Ca. Dormibacterota MAGs.</title>
        <authorList>
            <person name="Montgomery K."/>
        </authorList>
    </citation>
    <scope>NUCLEOTIDE SEQUENCE [LARGE SCALE GENOMIC DNA]</scope>
    <source>
        <strain evidence="8">SC8811_S16_3</strain>
    </source>
</reference>
<dbReference type="SUPFAM" id="SSF88946">
    <property type="entry name" value="Sigma2 domain of RNA polymerase sigma factors"/>
    <property type="match status" value="1"/>
</dbReference>
<comment type="similarity">
    <text evidence="1">Belongs to the sigma-70 factor family. ECF subfamily.</text>
</comment>
<evidence type="ECO:0000256" key="3">
    <source>
        <dbReference type="ARBA" id="ARBA00023082"/>
    </source>
</evidence>
<gene>
    <name evidence="8" type="ORF">JF888_13760</name>
</gene>
<dbReference type="PANTHER" id="PTHR43133:SF57">
    <property type="entry name" value="RNA POLYMERASE SIGMA-70 FACTOR"/>
    <property type="match status" value="1"/>
</dbReference>
<dbReference type="GO" id="GO:0006352">
    <property type="term" value="P:DNA-templated transcription initiation"/>
    <property type="evidence" value="ECO:0007669"/>
    <property type="project" value="InterPro"/>
</dbReference>
<dbReference type="InterPro" id="IPR014284">
    <property type="entry name" value="RNA_pol_sigma-70_dom"/>
</dbReference>
<dbReference type="InterPro" id="IPR013325">
    <property type="entry name" value="RNA_pol_sigma_r2"/>
</dbReference>
<dbReference type="Gene3D" id="1.10.10.10">
    <property type="entry name" value="Winged helix-like DNA-binding domain superfamily/Winged helix DNA-binding domain"/>
    <property type="match status" value="1"/>
</dbReference>
<evidence type="ECO:0000256" key="4">
    <source>
        <dbReference type="ARBA" id="ARBA00023125"/>
    </source>
</evidence>
<evidence type="ECO:0000313" key="9">
    <source>
        <dbReference type="Proteomes" id="UP000620075"/>
    </source>
</evidence>
<accession>A0A934N801</accession>
<organism evidence="8 9">
    <name type="scientific">Candidatus Dormiibacter inghamiae</name>
    <dbReference type="NCBI Taxonomy" id="3127013"/>
    <lineage>
        <taxon>Bacteria</taxon>
        <taxon>Bacillati</taxon>
        <taxon>Candidatus Dormiibacterota</taxon>
        <taxon>Candidatus Dormibacteria</taxon>
        <taxon>Candidatus Dormibacterales</taxon>
        <taxon>Candidatus Dormibacteraceae</taxon>
        <taxon>Candidatus Dormiibacter</taxon>
    </lineage>
</organism>
<dbReference type="EMBL" id="JAEKNQ010000054">
    <property type="protein sequence ID" value="MBJ7604235.1"/>
    <property type="molecule type" value="Genomic_DNA"/>
</dbReference>
<evidence type="ECO:0000256" key="2">
    <source>
        <dbReference type="ARBA" id="ARBA00023015"/>
    </source>
</evidence>
<dbReference type="Gene3D" id="1.10.1740.10">
    <property type="match status" value="1"/>
</dbReference>
<dbReference type="Pfam" id="PF04545">
    <property type="entry name" value="Sigma70_r4"/>
    <property type="match status" value="1"/>
</dbReference>
<keyword evidence="2" id="KW-0805">Transcription regulation</keyword>
<dbReference type="InterPro" id="IPR036388">
    <property type="entry name" value="WH-like_DNA-bd_sf"/>
</dbReference>
<proteinExistence type="inferred from homology"/>
<keyword evidence="3" id="KW-0731">Sigma factor</keyword>
<dbReference type="NCBIfam" id="TIGR02937">
    <property type="entry name" value="sigma70-ECF"/>
    <property type="match status" value="1"/>
</dbReference>
<evidence type="ECO:0000259" key="7">
    <source>
        <dbReference type="Pfam" id="PF04545"/>
    </source>
</evidence>
<dbReference type="SUPFAM" id="SSF88659">
    <property type="entry name" value="Sigma3 and sigma4 domains of RNA polymerase sigma factors"/>
    <property type="match status" value="1"/>
</dbReference>
<evidence type="ECO:0000256" key="1">
    <source>
        <dbReference type="ARBA" id="ARBA00010641"/>
    </source>
</evidence>
<dbReference type="GO" id="GO:0016987">
    <property type="term" value="F:sigma factor activity"/>
    <property type="evidence" value="ECO:0007669"/>
    <property type="project" value="UniProtKB-KW"/>
</dbReference>
<dbReference type="PANTHER" id="PTHR43133">
    <property type="entry name" value="RNA POLYMERASE ECF-TYPE SIGMA FACTO"/>
    <property type="match status" value="1"/>
</dbReference>
<name>A0A934N801_9BACT</name>
<keyword evidence="4" id="KW-0238">DNA-binding</keyword>
<keyword evidence="5" id="KW-0804">Transcription</keyword>
<evidence type="ECO:0000313" key="8">
    <source>
        <dbReference type="EMBL" id="MBJ7604235.1"/>
    </source>
</evidence>
<feature type="domain" description="RNA polymerase sigma-70 region 2" evidence="6">
    <location>
        <begin position="13"/>
        <end position="77"/>
    </location>
</feature>
<dbReference type="GO" id="GO:0003677">
    <property type="term" value="F:DNA binding"/>
    <property type="evidence" value="ECO:0007669"/>
    <property type="project" value="UniProtKB-KW"/>
</dbReference>
<evidence type="ECO:0000259" key="6">
    <source>
        <dbReference type="Pfam" id="PF04542"/>
    </source>
</evidence>
<evidence type="ECO:0000256" key="5">
    <source>
        <dbReference type="ARBA" id="ARBA00023163"/>
    </source>
</evidence>
<dbReference type="Proteomes" id="UP000620075">
    <property type="component" value="Unassembled WGS sequence"/>
</dbReference>
<sequence length="165" mass="18538">MAGQSYEDWETIYHQNVVGIYRLVYGRVGNRPDAEDITAEVFLAALRRLRLPAPVPSVRAYLVATARTVLADHWRRHYSAPTAISFVEGLAADLPVPWAEGEAAERATRVMSQLPDQPRRVLELRFLRGYSIKETAADMGITSANARVLQHRALRRAAELEAELE</sequence>
<dbReference type="InterPro" id="IPR007630">
    <property type="entry name" value="RNA_pol_sigma70_r4"/>
</dbReference>
<dbReference type="Pfam" id="PF04542">
    <property type="entry name" value="Sigma70_r2"/>
    <property type="match status" value="1"/>
</dbReference>
<protein>
    <submittedName>
        <fullName evidence="8">Sigma-70 family RNA polymerase sigma factor</fullName>
    </submittedName>
</protein>